<gene>
    <name evidence="1" type="ORF">GHK53_12560</name>
</gene>
<accession>A0AAW9TM84</accession>
<organism evidence="1 2">
    <name type="scientific">Rhizobium meliloti</name>
    <name type="common">Ensifer meliloti</name>
    <name type="synonym">Sinorhizobium meliloti</name>
    <dbReference type="NCBI Taxonomy" id="382"/>
    <lineage>
        <taxon>Bacteria</taxon>
        <taxon>Pseudomonadati</taxon>
        <taxon>Pseudomonadota</taxon>
        <taxon>Alphaproteobacteria</taxon>
        <taxon>Hyphomicrobiales</taxon>
        <taxon>Rhizobiaceae</taxon>
        <taxon>Sinorhizobium/Ensifer group</taxon>
        <taxon>Sinorhizobium</taxon>
    </lineage>
</organism>
<dbReference type="EMBL" id="WISR01000125">
    <property type="protein sequence ID" value="MQW33608.1"/>
    <property type="molecule type" value="Genomic_DNA"/>
</dbReference>
<dbReference type="AlphaFoldDB" id="A0AAW9TM84"/>
<evidence type="ECO:0000313" key="2">
    <source>
        <dbReference type="Proteomes" id="UP000429484"/>
    </source>
</evidence>
<name>A0AAW9TM84_RHIML</name>
<evidence type="ECO:0000313" key="1">
    <source>
        <dbReference type="EMBL" id="MQW33608.1"/>
    </source>
</evidence>
<protein>
    <submittedName>
        <fullName evidence="1">Uncharacterized protein</fullName>
    </submittedName>
</protein>
<sequence>MPSTAIASRGAALDAILPFDRRDQLAALLTDDDLATLKHLASEGMGENTLTELGYPGLVPARNGSALPRACAGIAAPEIRCPSPVASG</sequence>
<comment type="caution">
    <text evidence="1">The sequence shown here is derived from an EMBL/GenBank/DDBJ whole genome shotgun (WGS) entry which is preliminary data.</text>
</comment>
<proteinExistence type="predicted"/>
<dbReference type="Proteomes" id="UP000429484">
    <property type="component" value="Unassembled WGS sequence"/>
</dbReference>
<reference evidence="1 2" key="1">
    <citation type="journal article" date="2013" name="Genome Biol.">
        <title>Comparative genomics of the core and accessory genomes of 48 Sinorhizobium strains comprising five genospecies.</title>
        <authorList>
            <person name="Sugawara M."/>
            <person name="Epstein B."/>
            <person name="Badgley B.D."/>
            <person name="Unno T."/>
            <person name="Xu L."/>
            <person name="Reese J."/>
            <person name="Gyaneshwar P."/>
            <person name="Denny R."/>
            <person name="Mudge J."/>
            <person name="Bharti A.K."/>
            <person name="Farmer A.D."/>
            <person name="May G.D."/>
            <person name="Woodward J.E."/>
            <person name="Medigue C."/>
            <person name="Vallenet D."/>
            <person name="Lajus A."/>
            <person name="Rouy Z."/>
            <person name="Martinez-Vaz B."/>
            <person name="Tiffin P."/>
            <person name="Young N.D."/>
            <person name="Sadowsky M.J."/>
        </authorList>
    </citation>
    <scope>NUCLEOTIDE SEQUENCE [LARGE SCALE GENOMIC DNA]</scope>
    <source>
        <strain evidence="1 2">N6B1</strain>
    </source>
</reference>